<protein>
    <recommendedName>
        <fullName evidence="2">HTH marR-type domain-containing protein</fullName>
    </recommendedName>
</protein>
<sequence length="93" mass="10782">MKVLAKLFELRRSLDTYEREMGFDQLSEVEKSVLEFVMHSKDANITKITKDQYFAKYSLSTIKRAVGVLLTENIITATQSNVDKRAMVLEYNK</sequence>
<dbReference type="SUPFAM" id="SSF46785">
    <property type="entry name" value="Winged helix' DNA-binding domain"/>
    <property type="match status" value="1"/>
</dbReference>
<name>A0A1W1D969_9ZZZZ</name>
<organism evidence="1">
    <name type="scientific">hydrothermal vent metagenome</name>
    <dbReference type="NCBI Taxonomy" id="652676"/>
    <lineage>
        <taxon>unclassified sequences</taxon>
        <taxon>metagenomes</taxon>
        <taxon>ecological metagenomes</taxon>
    </lineage>
</organism>
<dbReference type="AlphaFoldDB" id="A0A1W1D969"/>
<accession>A0A1W1D969</accession>
<evidence type="ECO:0008006" key="2">
    <source>
        <dbReference type="Google" id="ProtNLM"/>
    </source>
</evidence>
<dbReference type="InterPro" id="IPR036390">
    <property type="entry name" value="WH_DNA-bd_sf"/>
</dbReference>
<gene>
    <name evidence="1" type="ORF">MNB_SUP05-4-161</name>
</gene>
<proteinExistence type="predicted"/>
<dbReference type="EMBL" id="FPHR01000017">
    <property type="protein sequence ID" value="SFV77114.1"/>
    <property type="molecule type" value="Genomic_DNA"/>
</dbReference>
<evidence type="ECO:0000313" key="1">
    <source>
        <dbReference type="EMBL" id="SFV77114.1"/>
    </source>
</evidence>
<reference evidence="1" key="1">
    <citation type="submission" date="2016-10" db="EMBL/GenBank/DDBJ databases">
        <authorList>
            <person name="de Groot N.N."/>
        </authorList>
    </citation>
    <scope>NUCLEOTIDE SEQUENCE</scope>
</reference>